<sequence>MSHPTTTPALNTRALWQQRFQHYMKESMGYWQYAARSNFIGFLLFLVIVSSYYYAKTLQRLPTDYPYLWIVLLVLVPFLTSSPIRTLTRSADRMFLLRIEHEMGAYFRSSFIYSLSMQGLWLLLGWVAVMPLYRHCLGSDAQPILLMFALLLLLKVANLFASWQEGRFAAERTRLLSVIFRWASSILLITLQFHYSVLWASLAALGLLFIWLIAFRSATRYVIGWDYLIAKEKQQQARLYGFFNWFVDVPQLPTRIARRGWISGLTRIIPFRQDSAFLYLYMKTLLRTELFAIFMRLTLIGVLAIAVSDSVTTRSVIMVIALVITLVQLTSLERAHRYTFWLNMYPLEPQTKASSLAYIIWLTLTLELVILTIPFMIHTSIMYLSVPLVCLILISFACGVVLRRRFKKNALLEAE</sequence>
<dbReference type="Proteomes" id="UP000093309">
    <property type="component" value="Unassembled WGS sequence"/>
</dbReference>
<feature type="transmembrane region" description="Helical" evidence="1">
    <location>
        <begin position="33"/>
        <end position="55"/>
    </location>
</feature>
<dbReference type="EMBL" id="LYPC01000024">
    <property type="protein sequence ID" value="OCT13233.1"/>
    <property type="molecule type" value="Genomic_DNA"/>
</dbReference>
<feature type="transmembrane region" description="Helical" evidence="1">
    <location>
        <begin position="353"/>
        <end position="375"/>
    </location>
</feature>
<dbReference type="GO" id="GO:0016020">
    <property type="term" value="C:membrane"/>
    <property type="evidence" value="ECO:0007669"/>
    <property type="project" value="InterPro"/>
</dbReference>
<feature type="transmembrane region" description="Helical" evidence="1">
    <location>
        <begin position="173"/>
        <end position="191"/>
    </location>
</feature>
<name>A0A1C0ZYP1_9BACL</name>
<dbReference type="InterPro" id="IPR010288">
    <property type="entry name" value="EcsB_ABC"/>
</dbReference>
<organism evidence="2 3">
    <name type="scientific">Paenibacillus pectinilyticus</name>
    <dbReference type="NCBI Taxonomy" id="512399"/>
    <lineage>
        <taxon>Bacteria</taxon>
        <taxon>Bacillati</taxon>
        <taxon>Bacillota</taxon>
        <taxon>Bacilli</taxon>
        <taxon>Bacillales</taxon>
        <taxon>Paenibacillaceae</taxon>
        <taxon>Paenibacillus</taxon>
    </lineage>
</organism>
<dbReference type="STRING" id="512399.A8709_00975"/>
<evidence type="ECO:0000256" key="1">
    <source>
        <dbReference type="SAM" id="Phobius"/>
    </source>
</evidence>
<keyword evidence="1" id="KW-1133">Transmembrane helix</keyword>
<keyword evidence="1" id="KW-0812">Transmembrane</keyword>
<proteinExistence type="predicted"/>
<dbReference type="Pfam" id="PF05975">
    <property type="entry name" value="EcsB"/>
    <property type="match status" value="1"/>
</dbReference>
<feature type="transmembrane region" description="Helical" evidence="1">
    <location>
        <begin position="105"/>
        <end position="129"/>
    </location>
</feature>
<dbReference type="OrthoDB" id="2447941at2"/>
<keyword evidence="3" id="KW-1185">Reference proteome</keyword>
<feature type="transmembrane region" description="Helical" evidence="1">
    <location>
        <begin position="290"/>
        <end position="308"/>
    </location>
</feature>
<dbReference type="PIRSF" id="PIRSF037259">
    <property type="entry name" value="EcsB_ABC"/>
    <property type="match status" value="1"/>
</dbReference>
<dbReference type="AlphaFoldDB" id="A0A1C0ZYP1"/>
<gene>
    <name evidence="2" type="ORF">A8709_00975</name>
</gene>
<feature type="transmembrane region" description="Helical" evidence="1">
    <location>
        <begin position="67"/>
        <end position="84"/>
    </location>
</feature>
<evidence type="ECO:0000313" key="2">
    <source>
        <dbReference type="EMBL" id="OCT13233.1"/>
    </source>
</evidence>
<evidence type="ECO:0000313" key="3">
    <source>
        <dbReference type="Proteomes" id="UP000093309"/>
    </source>
</evidence>
<evidence type="ECO:0008006" key="4">
    <source>
        <dbReference type="Google" id="ProtNLM"/>
    </source>
</evidence>
<protein>
    <recommendedName>
        <fullName evidence="4">ABC transporter permease</fullName>
    </recommendedName>
</protein>
<reference evidence="3" key="1">
    <citation type="submission" date="2016-05" db="EMBL/GenBank/DDBJ databases">
        <title>Paenibacillus oryzae. sp. nov., isolated from the rice root.</title>
        <authorList>
            <person name="Zhang J."/>
            <person name="Zhang X."/>
        </authorList>
    </citation>
    <scope>NUCLEOTIDE SEQUENCE [LARGE SCALE GENOMIC DNA]</scope>
    <source>
        <strain evidence="3">KCTC13222</strain>
    </source>
</reference>
<feature type="transmembrane region" description="Helical" evidence="1">
    <location>
        <begin position="141"/>
        <end position="161"/>
    </location>
</feature>
<feature type="transmembrane region" description="Helical" evidence="1">
    <location>
        <begin position="197"/>
        <end position="215"/>
    </location>
</feature>
<feature type="transmembrane region" description="Helical" evidence="1">
    <location>
        <begin position="381"/>
        <end position="402"/>
    </location>
</feature>
<comment type="caution">
    <text evidence="2">The sequence shown here is derived from an EMBL/GenBank/DDBJ whole genome shotgun (WGS) entry which is preliminary data.</text>
</comment>
<dbReference type="RefSeq" id="WP_065854302.1">
    <property type="nucleotide sequence ID" value="NZ_LYPC01000024.1"/>
</dbReference>
<keyword evidence="1" id="KW-0472">Membrane</keyword>
<feature type="transmembrane region" description="Helical" evidence="1">
    <location>
        <begin position="314"/>
        <end position="332"/>
    </location>
</feature>
<accession>A0A1C0ZYP1</accession>